<evidence type="ECO:0000313" key="3">
    <source>
        <dbReference type="Proteomes" id="UP000037397"/>
    </source>
</evidence>
<comment type="caution">
    <text evidence="2">The sequence shown here is derived from an EMBL/GenBank/DDBJ whole genome shotgun (WGS) entry which is preliminary data.</text>
</comment>
<evidence type="ECO:0000313" key="2">
    <source>
        <dbReference type="EMBL" id="KNX39027.1"/>
    </source>
</evidence>
<dbReference type="Proteomes" id="UP000037397">
    <property type="component" value="Unassembled WGS sequence"/>
</dbReference>
<organism evidence="2 3">
    <name type="scientific">Luteipulveratus halotolerans</name>
    <dbReference type="NCBI Taxonomy" id="1631356"/>
    <lineage>
        <taxon>Bacteria</taxon>
        <taxon>Bacillati</taxon>
        <taxon>Actinomycetota</taxon>
        <taxon>Actinomycetes</taxon>
        <taxon>Micrococcales</taxon>
        <taxon>Dermacoccaceae</taxon>
        <taxon>Luteipulveratus</taxon>
    </lineage>
</organism>
<accession>A0A0L6CMT8</accession>
<evidence type="ECO:0000256" key="1">
    <source>
        <dbReference type="SAM" id="MobiDB-lite"/>
    </source>
</evidence>
<feature type="region of interest" description="Disordered" evidence="1">
    <location>
        <begin position="128"/>
        <end position="159"/>
    </location>
</feature>
<keyword evidence="3" id="KW-1185">Reference proteome</keyword>
<dbReference type="EMBL" id="LAIR01000002">
    <property type="protein sequence ID" value="KNX39027.1"/>
    <property type="molecule type" value="Genomic_DNA"/>
</dbReference>
<reference evidence="3" key="1">
    <citation type="submission" date="2015-03" db="EMBL/GenBank/DDBJ databases">
        <title>Luteipulveratus halotolerans sp. nov., a novel actinobacterium (Dermacoccaceae) from Sarawak, Malaysia.</title>
        <authorList>
            <person name="Juboi H."/>
            <person name="Basik A."/>
            <person name="Shamsul S.S."/>
            <person name="Arnold P."/>
            <person name="Schmitt E.K."/>
            <person name="Sanglier J.-J."/>
            <person name="Yeo T."/>
        </authorList>
    </citation>
    <scope>NUCLEOTIDE SEQUENCE [LARGE SCALE GENOMIC DNA]</scope>
    <source>
        <strain evidence="3">C296001</strain>
    </source>
</reference>
<name>A0A0L6CMT8_9MICO</name>
<dbReference type="AlphaFoldDB" id="A0A0L6CMT8"/>
<proteinExistence type="predicted"/>
<dbReference type="STRING" id="1631356.VV01_20865"/>
<sequence>MARLLASPAFTRARALAGPLADDSVRLRTLLEQVDRKTFGIGTIDDLHGRLDIDIACSVVEARAEELDEGLGEGVDDLDPTTSARLRLVIAALSYLVIDHDAIPDHRPNGHIDDVAIVRWVTQVAAGHLPPPHDDHGHHGPVAPSSGAPIGAPLDGAVG</sequence>
<gene>
    <name evidence="2" type="ORF">VV01_20865</name>
</gene>
<protein>
    <submittedName>
        <fullName evidence="2">Uncharacterized protein</fullName>
    </submittedName>
</protein>